<organism evidence="4 5">
    <name type="scientific">Gossypium anomalum</name>
    <dbReference type="NCBI Taxonomy" id="47600"/>
    <lineage>
        <taxon>Eukaryota</taxon>
        <taxon>Viridiplantae</taxon>
        <taxon>Streptophyta</taxon>
        <taxon>Embryophyta</taxon>
        <taxon>Tracheophyta</taxon>
        <taxon>Spermatophyta</taxon>
        <taxon>Magnoliopsida</taxon>
        <taxon>eudicotyledons</taxon>
        <taxon>Gunneridae</taxon>
        <taxon>Pentapetalae</taxon>
        <taxon>rosids</taxon>
        <taxon>malvids</taxon>
        <taxon>Malvales</taxon>
        <taxon>Malvaceae</taxon>
        <taxon>Malvoideae</taxon>
        <taxon>Gossypium</taxon>
    </lineage>
</organism>
<gene>
    <name evidence="4" type="ORF">CXB51_029098</name>
</gene>
<dbReference type="SUPFAM" id="SSF48371">
    <property type="entry name" value="ARM repeat"/>
    <property type="match status" value="2"/>
</dbReference>
<evidence type="ECO:0000256" key="1">
    <source>
        <dbReference type="ARBA" id="ARBA00010394"/>
    </source>
</evidence>
<evidence type="ECO:0000256" key="2">
    <source>
        <dbReference type="ARBA" id="ARBA00022448"/>
    </source>
</evidence>
<dbReference type="AlphaFoldDB" id="A0A8J6CQ89"/>
<dbReference type="InterPro" id="IPR046349">
    <property type="entry name" value="C1-like_sf"/>
</dbReference>
<dbReference type="PANTHER" id="PTHR23316">
    <property type="entry name" value="IMPORTIN ALPHA"/>
    <property type="match status" value="1"/>
</dbReference>
<dbReference type="Proteomes" id="UP000701853">
    <property type="component" value="Chromosome 11"/>
</dbReference>
<dbReference type="InterPro" id="IPR016024">
    <property type="entry name" value="ARM-type_fold"/>
</dbReference>
<dbReference type="OrthoDB" id="29145at2759"/>
<comment type="similarity">
    <text evidence="1">Belongs to the importin alpha family.</text>
</comment>
<sequence length="505" mass="57952">MIQAGVVPCFVRLLGYPNLLDLLNEPVSRSMMRIATWTLSLFCKPPFDQPKLVLPTLARLIHPNDEKMLTHACWAPHIFLMAQMTKSKLLLKQHQSPSVITHSLFTIQHTVSGDDVQTQENPYCCLKYDTNFHLKCVSILDIVKSKYHIHPLILKDSFIEDDSRKYYCNSCEKEIILNDNIYYCEECNGQTIAHIEYMLTEVEDNIKIRKNNHEEPRVVPHSVELVGSPSDDAVCALRNIVVDSLRCLNFALVHGALLPLLAELNEHAEIYMFIIPTWTLSMFCKPPLMRFDPKSLVFWELLLAVEKGNRIQPWWWFESQRWDTKDGRSGGGDNEIVGMEKNYKHIRLSLYSLACLIHSNDNEQVLTDACWALSYLSDGINDKIQVVIEVGHLSPSVITPTLYTVGHIVSGDDVQTQQILLLHSVSLVIRHCQSRRLLVRQSQILHLEMRSKYSNIIAFLVHLLQNVEFNIKKEGAWAISNATSGGTQDQIKYENGFLYYFSREL</sequence>
<comment type="caution">
    <text evidence="4">The sequence shown here is derived from an EMBL/GenBank/DDBJ whole genome shotgun (WGS) entry which is preliminary data.</text>
</comment>
<evidence type="ECO:0000256" key="3">
    <source>
        <dbReference type="ARBA" id="ARBA00022927"/>
    </source>
</evidence>
<protein>
    <submittedName>
        <fullName evidence="4">Uncharacterized protein</fullName>
    </submittedName>
</protein>
<keyword evidence="5" id="KW-1185">Reference proteome</keyword>
<dbReference type="Gene3D" id="1.25.10.10">
    <property type="entry name" value="Leucine-rich Repeat Variant"/>
    <property type="match status" value="2"/>
</dbReference>
<keyword evidence="3" id="KW-0653">Protein transport</keyword>
<keyword evidence="2" id="KW-0813">Transport</keyword>
<evidence type="ECO:0000313" key="4">
    <source>
        <dbReference type="EMBL" id="KAG8479286.1"/>
    </source>
</evidence>
<accession>A0A8J6CQ89</accession>
<name>A0A8J6CQ89_9ROSI</name>
<dbReference type="EMBL" id="JAHUZN010000011">
    <property type="protein sequence ID" value="KAG8479286.1"/>
    <property type="molecule type" value="Genomic_DNA"/>
</dbReference>
<proteinExistence type="inferred from homology"/>
<reference evidence="4 5" key="1">
    <citation type="journal article" date="2021" name="bioRxiv">
        <title>The Gossypium anomalum genome as a resource for cotton improvement and evolutionary analysis of hybrid incompatibility.</title>
        <authorList>
            <person name="Grover C.E."/>
            <person name="Yuan D."/>
            <person name="Arick M.A."/>
            <person name="Miller E.R."/>
            <person name="Hu G."/>
            <person name="Peterson D.G."/>
            <person name="Wendel J.F."/>
            <person name="Udall J.A."/>
        </authorList>
    </citation>
    <scope>NUCLEOTIDE SEQUENCE [LARGE SCALE GENOMIC DNA]</scope>
    <source>
        <strain evidence="4">JFW-Udall</strain>
        <tissue evidence="4">Leaf</tissue>
    </source>
</reference>
<dbReference type="SUPFAM" id="SSF57889">
    <property type="entry name" value="Cysteine-rich domain"/>
    <property type="match status" value="1"/>
</dbReference>
<evidence type="ECO:0000313" key="5">
    <source>
        <dbReference type="Proteomes" id="UP000701853"/>
    </source>
</evidence>
<dbReference type="InterPro" id="IPR011989">
    <property type="entry name" value="ARM-like"/>
</dbReference>
<dbReference type="GO" id="GO:0015031">
    <property type="term" value="P:protein transport"/>
    <property type="evidence" value="ECO:0007669"/>
    <property type="project" value="UniProtKB-KW"/>
</dbReference>